<dbReference type="Proteomes" id="UP001358586">
    <property type="component" value="Chromosome 11"/>
</dbReference>
<keyword evidence="3" id="KW-1185">Reference proteome</keyword>
<evidence type="ECO:0000256" key="1">
    <source>
        <dbReference type="SAM" id="MobiDB-lite"/>
    </source>
</evidence>
<comment type="caution">
    <text evidence="2">The sequence shown here is derived from an EMBL/GenBank/DDBJ whole genome shotgun (WGS) entry which is preliminary data.</text>
</comment>
<accession>A0ABR0N8Q2</accession>
<proteinExistence type="predicted"/>
<organism evidence="2 3">
    <name type="scientific">Gossypium arboreum</name>
    <name type="common">Tree cotton</name>
    <name type="synonym">Gossypium nanking</name>
    <dbReference type="NCBI Taxonomy" id="29729"/>
    <lineage>
        <taxon>Eukaryota</taxon>
        <taxon>Viridiplantae</taxon>
        <taxon>Streptophyta</taxon>
        <taxon>Embryophyta</taxon>
        <taxon>Tracheophyta</taxon>
        <taxon>Spermatophyta</taxon>
        <taxon>Magnoliopsida</taxon>
        <taxon>eudicotyledons</taxon>
        <taxon>Gunneridae</taxon>
        <taxon>Pentapetalae</taxon>
        <taxon>rosids</taxon>
        <taxon>malvids</taxon>
        <taxon>Malvales</taxon>
        <taxon>Malvaceae</taxon>
        <taxon>Malvoideae</taxon>
        <taxon>Gossypium</taxon>
    </lineage>
</organism>
<evidence type="ECO:0000313" key="3">
    <source>
        <dbReference type="Proteomes" id="UP001358586"/>
    </source>
</evidence>
<protein>
    <submittedName>
        <fullName evidence="2">Uncharacterized protein</fullName>
    </submittedName>
</protein>
<name>A0ABR0N8Q2_GOSAR</name>
<dbReference type="EMBL" id="JARKNE010000011">
    <property type="protein sequence ID" value="KAK5785969.1"/>
    <property type="molecule type" value="Genomic_DNA"/>
</dbReference>
<sequence>MNPFTQYFYDHLLQVHEQERSSSSSDPSQSLPPCDGTPHASGYTMPATEYNLQANDSVEHVLDAQMKNHNDEQDVSPNQAEVIFHFGSIMLILKINFEQPLKRLYSQMFTIIAISILMLSNNLLITTQGVDGTGVESNAMAARRSQLVEVFEFAFAGNGEFAIWGLENICKTELETDNEPATSDLKLKTMIS</sequence>
<feature type="compositionally biased region" description="Low complexity" evidence="1">
    <location>
        <begin position="21"/>
        <end position="33"/>
    </location>
</feature>
<feature type="region of interest" description="Disordered" evidence="1">
    <location>
        <begin position="18"/>
        <end position="45"/>
    </location>
</feature>
<gene>
    <name evidence="2" type="ORF">PVK06_040593</name>
</gene>
<evidence type="ECO:0000313" key="2">
    <source>
        <dbReference type="EMBL" id="KAK5785969.1"/>
    </source>
</evidence>
<reference evidence="2 3" key="1">
    <citation type="submission" date="2023-03" db="EMBL/GenBank/DDBJ databases">
        <title>WGS of Gossypium arboreum.</title>
        <authorList>
            <person name="Yu D."/>
        </authorList>
    </citation>
    <scope>NUCLEOTIDE SEQUENCE [LARGE SCALE GENOMIC DNA]</scope>
    <source>
        <tissue evidence="2">Leaf</tissue>
    </source>
</reference>